<evidence type="ECO:0000256" key="1">
    <source>
        <dbReference type="SAM" id="Phobius"/>
    </source>
</evidence>
<evidence type="ECO:0000313" key="2">
    <source>
        <dbReference type="EMBL" id="KKL22278.1"/>
    </source>
</evidence>
<keyword evidence="1" id="KW-0812">Transmembrane</keyword>
<keyword evidence="1" id="KW-0472">Membrane</keyword>
<feature type="non-terminal residue" evidence="2">
    <location>
        <position position="24"/>
    </location>
</feature>
<proteinExistence type="predicted"/>
<name>A0A0F9EE74_9ZZZZ</name>
<reference evidence="2" key="1">
    <citation type="journal article" date="2015" name="Nature">
        <title>Complex archaea that bridge the gap between prokaryotes and eukaryotes.</title>
        <authorList>
            <person name="Spang A."/>
            <person name="Saw J.H."/>
            <person name="Jorgensen S.L."/>
            <person name="Zaremba-Niedzwiedzka K."/>
            <person name="Martijn J."/>
            <person name="Lind A.E."/>
            <person name="van Eijk R."/>
            <person name="Schleper C."/>
            <person name="Guy L."/>
            <person name="Ettema T.J."/>
        </authorList>
    </citation>
    <scope>NUCLEOTIDE SEQUENCE</scope>
</reference>
<keyword evidence="1" id="KW-1133">Transmembrane helix</keyword>
<dbReference type="AlphaFoldDB" id="A0A0F9EE74"/>
<sequence length="24" mass="2546">MTSAIFTIGAIILIAVLLAWLVSE</sequence>
<feature type="transmembrane region" description="Helical" evidence="1">
    <location>
        <begin position="6"/>
        <end position="23"/>
    </location>
</feature>
<accession>A0A0F9EE74</accession>
<dbReference type="EMBL" id="LAZR01037413">
    <property type="protein sequence ID" value="KKL22278.1"/>
    <property type="molecule type" value="Genomic_DNA"/>
</dbReference>
<gene>
    <name evidence="2" type="ORF">LCGC14_2437080</name>
</gene>
<organism evidence="2">
    <name type="scientific">marine sediment metagenome</name>
    <dbReference type="NCBI Taxonomy" id="412755"/>
    <lineage>
        <taxon>unclassified sequences</taxon>
        <taxon>metagenomes</taxon>
        <taxon>ecological metagenomes</taxon>
    </lineage>
</organism>
<protein>
    <submittedName>
        <fullName evidence="2">Uncharacterized protein</fullName>
    </submittedName>
</protein>
<comment type="caution">
    <text evidence="2">The sequence shown here is derived from an EMBL/GenBank/DDBJ whole genome shotgun (WGS) entry which is preliminary data.</text>
</comment>